<feature type="chain" id="PRO_5011709305" description="Copper(I)-binding protein" evidence="1">
    <location>
        <begin position="24"/>
        <end position="157"/>
    </location>
</feature>
<protein>
    <recommendedName>
        <fullName evidence="4">Copper(I)-binding protein</fullName>
    </recommendedName>
</protein>
<sequence>MPVAIRAACLSLLLVLGACSRQAPPPAAEAAVASQGAISAQAPWVRAAPPGASVTAGYLKLRNDGDQAVQVIAVHSEAAGETMMHSMATENGLMQMRMLERLEIPAHGSVALAPGGTHLMLMGLKQALSAGDEVTVSFRLDNGQELSVPFPVRETAP</sequence>
<dbReference type="Pfam" id="PF04314">
    <property type="entry name" value="PCuAC"/>
    <property type="match status" value="1"/>
</dbReference>
<dbReference type="PROSITE" id="PS51257">
    <property type="entry name" value="PROKAR_LIPOPROTEIN"/>
    <property type="match status" value="1"/>
</dbReference>
<keyword evidence="3" id="KW-1185">Reference proteome</keyword>
<proteinExistence type="predicted"/>
<dbReference type="STRING" id="489703.SAMN04488038_10595"/>
<dbReference type="InterPro" id="IPR058248">
    <property type="entry name" value="Lxx211020-like"/>
</dbReference>
<evidence type="ECO:0000256" key="1">
    <source>
        <dbReference type="SAM" id="SignalP"/>
    </source>
</evidence>
<feature type="signal peptide" evidence="1">
    <location>
        <begin position="1"/>
        <end position="23"/>
    </location>
</feature>
<reference evidence="3" key="1">
    <citation type="submission" date="2016-10" db="EMBL/GenBank/DDBJ databases">
        <authorList>
            <person name="Varghese N."/>
            <person name="Submissions S."/>
        </authorList>
    </citation>
    <scope>NUCLEOTIDE SEQUENCE [LARGE SCALE GENOMIC DNA]</scope>
    <source>
        <strain evidence="3">DSM 25927</strain>
    </source>
</reference>
<dbReference type="SUPFAM" id="SSF110087">
    <property type="entry name" value="DR1885-like metal-binding protein"/>
    <property type="match status" value="1"/>
</dbReference>
<dbReference type="RefSeq" id="WP_093284082.1">
    <property type="nucleotide sequence ID" value="NZ_FOFS01000005.1"/>
</dbReference>
<dbReference type="InterPro" id="IPR007410">
    <property type="entry name" value="LpqE-like"/>
</dbReference>
<dbReference type="Gene3D" id="2.60.40.1890">
    <property type="entry name" value="PCu(A)C copper chaperone"/>
    <property type="match status" value="1"/>
</dbReference>
<evidence type="ECO:0008006" key="4">
    <source>
        <dbReference type="Google" id="ProtNLM"/>
    </source>
</evidence>
<dbReference type="PANTHER" id="PTHR36302">
    <property type="entry name" value="BLR7088 PROTEIN"/>
    <property type="match status" value="1"/>
</dbReference>
<dbReference type="PANTHER" id="PTHR36302:SF1">
    <property type="entry name" value="COPPER CHAPERONE PCU(A)C"/>
    <property type="match status" value="1"/>
</dbReference>
<dbReference type="Proteomes" id="UP000199233">
    <property type="component" value="Unassembled WGS sequence"/>
</dbReference>
<keyword evidence="1" id="KW-0732">Signal</keyword>
<dbReference type="InterPro" id="IPR036182">
    <property type="entry name" value="PCuAC_sf"/>
</dbReference>
<organism evidence="2 3">
    <name type="scientific">Solimonas aquatica</name>
    <dbReference type="NCBI Taxonomy" id="489703"/>
    <lineage>
        <taxon>Bacteria</taxon>
        <taxon>Pseudomonadati</taxon>
        <taxon>Pseudomonadota</taxon>
        <taxon>Gammaproteobacteria</taxon>
        <taxon>Nevskiales</taxon>
        <taxon>Nevskiaceae</taxon>
        <taxon>Solimonas</taxon>
    </lineage>
</organism>
<evidence type="ECO:0000313" key="3">
    <source>
        <dbReference type="Proteomes" id="UP000199233"/>
    </source>
</evidence>
<name>A0A1H9EMS6_9GAMM</name>
<dbReference type="OrthoDB" id="9796962at2"/>
<gene>
    <name evidence="2" type="ORF">SAMN04488038_10595</name>
</gene>
<dbReference type="EMBL" id="FOFS01000005">
    <property type="protein sequence ID" value="SEQ27020.1"/>
    <property type="molecule type" value="Genomic_DNA"/>
</dbReference>
<evidence type="ECO:0000313" key="2">
    <source>
        <dbReference type="EMBL" id="SEQ27020.1"/>
    </source>
</evidence>
<dbReference type="AlphaFoldDB" id="A0A1H9EMS6"/>
<accession>A0A1H9EMS6</accession>